<dbReference type="Proteomes" id="UP000324222">
    <property type="component" value="Unassembled WGS sequence"/>
</dbReference>
<reference evidence="1 2" key="1">
    <citation type="submission" date="2019-05" db="EMBL/GenBank/DDBJ databases">
        <title>Another draft genome of Portunus trituberculatus and its Hox gene families provides insights of decapod evolution.</title>
        <authorList>
            <person name="Jeong J.-H."/>
            <person name="Song I."/>
            <person name="Kim S."/>
            <person name="Choi T."/>
            <person name="Kim D."/>
            <person name="Ryu S."/>
            <person name="Kim W."/>
        </authorList>
    </citation>
    <scope>NUCLEOTIDE SEQUENCE [LARGE SCALE GENOMIC DNA]</scope>
    <source>
        <tissue evidence="1">Muscle</tissue>
    </source>
</reference>
<protein>
    <submittedName>
        <fullName evidence="1">Uncharacterized protein</fullName>
    </submittedName>
</protein>
<dbReference type="EMBL" id="VSRR010084927">
    <property type="protein sequence ID" value="MPC90588.1"/>
    <property type="molecule type" value="Genomic_DNA"/>
</dbReference>
<evidence type="ECO:0000313" key="1">
    <source>
        <dbReference type="EMBL" id="MPC90588.1"/>
    </source>
</evidence>
<accession>A0A5B7JCB7</accession>
<organism evidence="1 2">
    <name type="scientific">Portunus trituberculatus</name>
    <name type="common">Swimming crab</name>
    <name type="synonym">Neptunus trituberculatus</name>
    <dbReference type="NCBI Taxonomy" id="210409"/>
    <lineage>
        <taxon>Eukaryota</taxon>
        <taxon>Metazoa</taxon>
        <taxon>Ecdysozoa</taxon>
        <taxon>Arthropoda</taxon>
        <taxon>Crustacea</taxon>
        <taxon>Multicrustacea</taxon>
        <taxon>Malacostraca</taxon>
        <taxon>Eumalacostraca</taxon>
        <taxon>Eucarida</taxon>
        <taxon>Decapoda</taxon>
        <taxon>Pleocyemata</taxon>
        <taxon>Brachyura</taxon>
        <taxon>Eubrachyura</taxon>
        <taxon>Portunoidea</taxon>
        <taxon>Portunidae</taxon>
        <taxon>Portuninae</taxon>
        <taxon>Portunus</taxon>
    </lineage>
</organism>
<sequence length="154" mass="17193">MAATLPSRPYTHKSLLDRPERRDYKFILGGHFSIWKSVVHRGLGARPAQLHSASLPRTITTPKLHRAAPDATTTPLAQCHGAPSVRYANRTCGLRTTSIRSSHYDIRKPPSVWEAPPGTTRRGALRQFVPWPCRRLRLSLCGLAVPLRPQSPCM</sequence>
<proteinExistence type="predicted"/>
<keyword evidence="2" id="KW-1185">Reference proteome</keyword>
<gene>
    <name evidence="1" type="ORF">E2C01_085583</name>
</gene>
<evidence type="ECO:0000313" key="2">
    <source>
        <dbReference type="Proteomes" id="UP000324222"/>
    </source>
</evidence>
<name>A0A5B7JCB7_PORTR</name>
<comment type="caution">
    <text evidence="1">The sequence shown here is derived from an EMBL/GenBank/DDBJ whole genome shotgun (WGS) entry which is preliminary data.</text>
</comment>
<dbReference type="AlphaFoldDB" id="A0A5B7JCB7"/>